<dbReference type="PANTHER" id="PTHR44366:SF1">
    <property type="entry name" value="UDP-N-ACETYLGLUCOSAMINE--PEPTIDE N-ACETYLGLUCOSAMINYLTRANSFERASE 110 KDA SUBUNIT"/>
    <property type="match status" value="1"/>
</dbReference>
<name>A0A937X6D0_9BACT</name>
<reference evidence="2 3" key="1">
    <citation type="submission" date="2019-03" db="EMBL/GenBank/DDBJ databases">
        <title>Lake Tanganyika Metagenome-Assembled Genomes (MAGs).</title>
        <authorList>
            <person name="Tran P."/>
        </authorList>
    </citation>
    <scope>NUCLEOTIDE SEQUENCE [LARGE SCALE GENOMIC DNA]</scope>
    <source>
        <strain evidence="2">K_DeepCast_65m_m2_236</strain>
    </source>
</reference>
<dbReference type="PROSITE" id="PS50005">
    <property type="entry name" value="TPR"/>
    <property type="match status" value="5"/>
</dbReference>
<proteinExistence type="predicted"/>
<dbReference type="Pfam" id="PF13181">
    <property type="entry name" value="TPR_8"/>
    <property type="match status" value="1"/>
</dbReference>
<feature type="repeat" description="TPR" evidence="1">
    <location>
        <begin position="73"/>
        <end position="106"/>
    </location>
</feature>
<dbReference type="InterPro" id="IPR011990">
    <property type="entry name" value="TPR-like_helical_dom_sf"/>
</dbReference>
<dbReference type="SMART" id="SM00028">
    <property type="entry name" value="TPR"/>
    <property type="match status" value="10"/>
</dbReference>
<gene>
    <name evidence="2" type="ORF">FJZ00_07565</name>
</gene>
<dbReference type="InterPro" id="IPR037919">
    <property type="entry name" value="OGT"/>
</dbReference>
<comment type="caution">
    <text evidence="2">The sequence shown here is derived from an EMBL/GenBank/DDBJ whole genome shotgun (WGS) entry which is preliminary data.</text>
</comment>
<dbReference type="EMBL" id="VGJX01000404">
    <property type="protein sequence ID" value="MBM3274994.1"/>
    <property type="molecule type" value="Genomic_DNA"/>
</dbReference>
<dbReference type="Proteomes" id="UP000703893">
    <property type="component" value="Unassembled WGS sequence"/>
</dbReference>
<feature type="repeat" description="TPR" evidence="1">
    <location>
        <begin position="249"/>
        <end position="282"/>
    </location>
</feature>
<dbReference type="PROSITE" id="PS50293">
    <property type="entry name" value="TPR_REGION"/>
    <property type="match status" value="1"/>
</dbReference>
<sequence length="615" mass="67566">MHPKALVHHQAGLNYQQQGNLRAAAEEYEKALAIDARLDLTRTNLAGVLYQLGEYAGAIEHYRGVLDVQPDNLKIVYNLGVAYSAAGQLTEAVSNFLRCLKLDPNFLPALTSLNWIYQQQENTVGAITVLTQIARLTPEDHATRYQLGVMLKDNQRETEAIARLKELVADHPGHLAGRLLLADLQAIPDAENAWEQLSEIWTRDQGFVGSRDLGERIARNAADRAAKAADPKAEASWLERLLKLRSRDAQVLRRLADLYRSLERTTRAIQLYQELADIRPDDADPQILLAQCLRRTGKRTEAQAALSKILQAHPSHTGALLALADIRLEADRADQAEGLLQRALACDPSLIDARIQLAHVQAKLGRDEEAYQALKALVREQPTHYELRKGGAGLCRKLATAHQREAAGEIPDATGSTSDAARENAAVQALIWWERYLEFVSEDVKVLELLGALYRQRQAHRDASRIYERLVTLKPDPAIWLLFGSCLMASQEPGKAADAFAQAISRMPDVPVGTKDDSVPARVSLAEALEAAGRTAEAVAAAQDALARDPQHAIARELARRGSMSLAEAATAAGQHNEAAARWKYALHLGSKELPVAQRSDRAEAAHTQHTAARA</sequence>
<feature type="repeat" description="TPR" evidence="1">
    <location>
        <begin position="39"/>
        <end position="72"/>
    </location>
</feature>
<dbReference type="Gene3D" id="1.25.40.10">
    <property type="entry name" value="Tetratricopeptide repeat domain"/>
    <property type="match status" value="4"/>
</dbReference>
<dbReference type="Pfam" id="PF14559">
    <property type="entry name" value="TPR_19"/>
    <property type="match status" value="2"/>
</dbReference>
<organism evidence="2 3">
    <name type="scientific">Candidatus Tanganyikabacteria bacterium</name>
    <dbReference type="NCBI Taxonomy" id="2961651"/>
    <lineage>
        <taxon>Bacteria</taxon>
        <taxon>Bacillati</taxon>
        <taxon>Candidatus Sericytochromatia</taxon>
        <taxon>Candidatus Tanganyikabacteria</taxon>
    </lineage>
</organism>
<keyword evidence="1" id="KW-0802">TPR repeat</keyword>
<protein>
    <submittedName>
        <fullName evidence="2">Tetratricopeptide repeat protein</fullName>
    </submittedName>
</protein>
<feature type="repeat" description="TPR" evidence="1">
    <location>
        <begin position="444"/>
        <end position="477"/>
    </location>
</feature>
<dbReference type="GO" id="GO:0006493">
    <property type="term" value="P:protein O-linked glycosylation"/>
    <property type="evidence" value="ECO:0007669"/>
    <property type="project" value="InterPro"/>
</dbReference>
<dbReference type="Pfam" id="PF13414">
    <property type="entry name" value="TPR_11"/>
    <property type="match status" value="1"/>
</dbReference>
<feature type="non-terminal residue" evidence="2">
    <location>
        <position position="615"/>
    </location>
</feature>
<dbReference type="Pfam" id="PF13432">
    <property type="entry name" value="TPR_16"/>
    <property type="match status" value="1"/>
</dbReference>
<feature type="repeat" description="TPR" evidence="1">
    <location>
        <begin position="5"/>
        <end position="38"/>
    </location>
</feature>
<dbReference type="GO" id="GO:0097363">
    <property type="term" value="F:protein O-acetylglucosaminyltransferase activity"/>
    <property type="evidence" value="ECO:0007669"/>
    <property type="project" value="TreeGrafter"/>
</dbReference>
<evidence type="ECO:0000256" key="1">
    <source>
        <dbReference type="PROSITE-ProRule" id="PRU00339"/>
    </source>
</evidence>
<dbReference type="SUPFAM" id="SSF48452">
    <property type="entry name" value="TPR-like"/>
    <property type="match status" value="3"/>
</dbReference>
<evidence type="ECO:0000313" key="2">
    <source>
        <dbReference type="EMBL" id="MBM3274994.1"/>
    </source>
</evidence>
<evidence type="ECO:0000313" key="3">
    <source>
        <dbReference type="Proteomes" id="UP000703893"/>
    </source>
</evidence>
<accession>A0A937X6D0</accession>
<dbReference type="AlphaFoldDB" id="A0A937X6D0"/>
<dbReference type="PANTHER" id="PTHR44366">
    <property type="entry name" value="UDP-N-ACETYLGLUCOSAMINE--PEPTIDE N-ACETYLGLUCOSAMINYLTRANSFERASE 110 KDA SUBUNIT"/>
    <property type="match status" value="1"/>
</dbReference>
<dbReference type="InterPro" id="IPR019734">
    <property type="entry name" value="TPR_rpt"/>
</dbReference>